<dbReference type="AlphaFoldDB" id="A0A8J6XB42"/>
<gene>
    <name evidence="1" type="ORF">ICL16_04000</name>
</gene>
<keyword evidence="1" id="KW-0378">Hydrolase</keyword>
<dbReference type="RefSeq" id="WP_190825608.1">
    <property type="nucleotide sequence ID" value="NZ_CAWPPI010000014.1"/>
</dbReference>
<keyword evidence="1" id="KW-0255">Endonuclease</keyword>
<reference evidence="1" key="1">
    <citation type="submission" date="2020-09" db="EMBL/GenBank/DDBJ databases">
        <title>Iningainema tapete sp. nov. (Scytonemataceae, Cyanobacteria) from greenhouses in central Florida (USA) produces two types of nodularin with biosynthetic potential for microcystin-LR and anabaenopeptins.</title>
        <authorList>
            <person name="Berthold D.E."/>
            <person name="Lefler F.W."/>
            <person name="Huang I.-S."/>
            <person name="Abdulla H."/>
            <person name="Zimba P.V."/>
            <person name="Laughinghouse H.D. IV."/>
        </authorList>
    </citation>
    <scope>NUCLEOTIDE SEQUENCE</scope>
    <source>
        <strain evidence="1">BLCCT55</strain>
    </source>
</reference>
<proteinExistence type="predicted"/>
<keyword evidence="1" id="KW-0540">Nuclease</keyword>
<dbReference type="Proteomes" id="UP000629098">
    <property type="component" value="Unassembled WGS sequence"/>
</dbReference>
<comment type="caution">
    <text evidence="1">The sequence shown here is derived from an EMBL/GenBank/DDBJ whole genome shotgun (WGS) entry which is preliminary data.</text>
</comment>
<name>A0A8J6XB42_9CYAN</name>
<dbReference type="GO" id="GO:0004519">
    <property type="term" value="F:endonuclease activity"/>
    <property type="evidence" value="ECO:0007669"/>
    <property type="project" value="UniProtKB-KW"/>
</dbReference>
<dbReference type="EMBL" id="JACXAE010000014">
    <property type="protein sequence ID" value="MBD2771309.1"/>
    <property type="molecule type" value="Genomic_DNA"/>
</dbReference>
<accession>A0A8J6XB42</accession>
<organism evidence="1 2">
    <name type="scientific">Iningainema tapete BLCC-T55</name>
    <dbReference type="NCBI Taxonomy" id="2748662"/>
    <lineage>
        <taxon>Bacteria</taxon>
        <taxon>Bacillati</taxon>
        <taxon>Cyanobacteriota</taxon>
        <taxon>Cyanophyceae</taxon>
        <taxon>Nostocales</taxon>
        <taxon>Scytonemataceae</taxon>
        <taxon>Iningainema tapete</taxon>
    </lineage>
</organism>
<evidence type="ECO:0000313" key="2">
    <source>
        <dbReference type="Proteomes" id="UP000629098"/>
    </source>
</evidence>
<keyword evidence="2" id="KW-1185">Reference proteome</keyword>
<sequence>MPILRERYPDNWNEIALSVKDAAGWRCQHCGRLCLRSGEKPPDFTRSQWTMSTLSVHHANFTPEDNRPENLIPLCCSPCHLALHARTRRSNVSPGQLSLW</sequence>
<evidence type="ECO:0000313" key="1">
    <source>
        <dbReference type="EMBL" id="MBD2771309.1"/>
    </source>
</evidence>
<protein>
    <submittedName>
        <fullName evidence="1">HNH endonuclease</fullName>
    </submittedName>
</protein>